<reference evidence="3" key="1">
    <citation type="submission" date="2021-01" db="EMBL/GenBank/DDBJ databases">
        <title>Fulvivirga kasyanovii gen. nov., sp nov., a novel member of the phylum Bacteroidetes isolated from seawater in a mussel farm.</title>
        <authorList>
            <person name="Zhao L.-H."/>
            <person name="Wang Z.-J."/>
        </authorList>
    </citation>
    <scope>NUCLEOTIDE SEQUENCE</scope>
    <source>
        <strain evidence="3">2943</strain>
    </source>
</reference>
<accession>A0A937JZL3</accession>
<dbReference type="AlphaFoldDB" id="A0A937JZL3"/>
<dbReference type="Proteomes" id="UP000659388">
    <property type="component" value="Unassembled WGS sequence"/>
</dbReference>
<dbReference type="InterPro" id="IPR023917">
    <property type="entry name" value="Bifunctiontional_GlmU_bac-type"/>
</dbReference>
<dbReference type="InterPro" id="IPR050065">
    <property type="entry name" value="GlmU-like"/>
</dbReference>
<evidence type="ECO:0000256" key="1">
    <source>
        <dbReference type="ARBA" id="ARBA00022679"/>
    </source>
</evidence>
<dbReference type="NCBIfam" id="TIGR03991">
    <property type="entry name" value="alt_bact_glmU"/>
    <property type="match status" value="1"/>
</dbReference>
<evidence type="ECO:0000313" key="3">
    <source>
        <dbReference type="EMBL" id="MBL3656769.1"/>
    </source>
</evidence>
<keyword evidence="1" id="KW-0808">Transferase</keyword>
<name>A0A937JZL3_9BACT</name>
<gene>
    <name evidence="3" type="ORF">JL102_11550</name>
</gene>
<organism evidence="3 4">
    <name type="scientific">Fulvivirga sediminis</name>
    <dbReference type="NCBI Taxonomy" id="2803949"/>
    <lineage>
        <taxon>Bacteria</taxon>
        <taxon>Pseudomonadati</taxon>
        <taxon>Bacteroidota</taxon>
        <taxon>Cytophagia</taxon>
        <taxon>Cytophagales</taxon>
        <taxon>Fulvivirgaceae</taxon>
        <taxon>Fulvivirga</taxon>
    </lineage>
</organism>
<protein>
    <submittedName>
        <fullName evidence="3">GlmU family protein</fullName>
    </submittedName>
</protein>
<keyword evidence="4" id="KW-1185">Reference proteome</keyword>
<comment type="caution">
    <text evidence="3">The sequence shown here is derived from an EMBL/GenBank/DDBJ whole genome shotgun (WGS) entry which is preliminary data.</text>
</comment>
<sequence>MNVILFDEPTIRLSLLPFTFTRPVSEIRVGILTISEKWARRLKTDVSFSTEAYLSEKFPLIDTEDNLWINGAVCPDEALLEAILSLSENTLLTTGEQVIAAKVNQLNLQQLDAMEKFPYDRPVTIIGNTWEIFKKNAEQIRADFDLITHNRTSADIIDPHTIVYGEENVFIEEGATIKAAVINAEKGPIYIGKNTEVSEGAMIRGAFSLGEGSVLSMGAKIRGDSSVGPYCKVGGEVSNSVIFGYSNKGHEGYIGNTVIGEWCNLGADTNTSNLKNNYTPVRLWSYKHDSFSDTGETFCGMMMGDHSKCGINTMFNTGTVVGVSCNIFGAGQPRNFIPSFTWGGATGLETYRAEKACEVAEKVMERRQIIFDKTERDILDKVFELTAKYRTWEKE</sequence>
<dbReference type="SUPFAM" id="SSF51161">
    <property type="entry name" value="Trimeric LpxA-like enzymes"/>
    <property type="match status" value="1"/>
</dbReference>
<dbReference type="PANTHER" id="PTHR43584">
    <property type="entry name" value="NUCLEOTIDYL TRANSFERASE"/>
    <property type="match status" value="1"/>
</dbReference>
<dbReference type="InterPro" id="IPR011004">
    <property type="entry name" value="Trimer_LpxA-like_sf"/>
</dbReference>
<dbReference type="RefSeq" id="WP_202244567.1">
    <property type="nucleotide sequence ID" value="NZ_JAESIY010000006.1"/>
</dbReference>
<keyword evidence="2" id="KW-0012">Acyltransferase</keyword>
<dbReference type="GO" id="GO:0016746">
    <property type="term" value="F:acyltransferase activity"/>
    <property type="evidence" value="ECO:0007669"/>
    <property type="project" value="UniProtKB-KW"/>
</dbReference>
<evidence type="ECO:0000256" key="2">
    <source>
        <dbReference type="ARBA" id="ARBA00023315"/>
    </source>
</evidence>
<dbReference type="GO" id="GO:0016779">
    <property type="term" value="F:nucleotidyltransferase activity"/>
    <property type="evidence" value="ECO:0007669"/>
    <property type="project" value="UniProtKB-ARBA"/>
</dbReference>
<evidence type="ECO:0000313" key="4">
    <source>
        <dbReference type="Proteomes" id="UP000659388"/>
    </source>
</evidence>
<dbReference type="EMBL" id="JAESIY010000006">
    <property type="protein sequence ID" value="MBL3656769.1"/>
    <property type="molecule type" value="Genomic_DNA"/>
</dbReference>
<dbReference type="Gene3D" id="2.160.10.10">
    <property type="entry name" value="Hexapeptide repeat proteins"/>
    <property type="match status" value="1"/>
</dbReference>
<proteinExistence type="predicted"/>
<dbReference type="Pfam" id="PF13562">
    <property type="entry name" value="NTP_transf_4"/>
    <property type="match status" value="1"/>
</dbReference>